<evidence type="ECO:0000313" key="3">
    <source>
        <dbReference type="EMBL" id="RZT89321.1"/>
    </source>
</evidence>
<dbReference type="RefSeq" id="WP_130458123.1">
    <property type="nucleotide sequence ID" value="NZ_SHKM01000001.1"/>
</dbReference>
<protein>
    <submittedName>
        <fullName evidence="3">Uncharacterized protein</fullName>
    </submittedName>
</protein>
<keyword evidence="2" id="KW-0732">Signal</keyword>
<proteinExistence type="predicted"/>
<dbReference type="EMBL" id="SHKM01000001">
    <property type="protein sequence ID" value="RZT89321.1"/>
    <property type="molecule type" value="Genomic_DNA"/>
</dbReference>
<comment type="caution">
    <text evidence="3">The sequence shown here is derived from an EMBL/GenBank/DDBJ whole genome shotgun (WGS) entry which is preliminary data.</text>
</comment>
<evidence type="ECO:0000256" key="1">
    <source>
        <dbReference type="SAM" id="MobiDB-lite"/>
    </source>
</evidence>
<feature type="signal peptide" evidence="2">
    <location>
        <begin position="1"/>
        <end position="24"/>
    </location>
</feature>
<keyword evidence="4" id="KW-1185">Reference proteome</keyword>
<feature type="region of interest" description="Disordered" evidence="1">
    <location>
        <begin position="78"/>
        <end position="99"/>
    </location>
</feature>
<reference evidence="3 4" key="1">
    <citation type="submission" date="2019-02" db="EMBL/GenBank/DDBJ databases">
        <title>Genomic Encyclopedia of Type Strains, Phase IV (KMG-IV): sequencing the most valuable type-strain genomes for metagenomic binning, comparative biology and taxonomic classification.</title>
        <authorList>
            <person name="Goeker M."/>
        </authorList>
    </citation>
    <scope>NUCLEOTIDE SEQUENCE [LARGE SCALE GENOMIC DNA]</scope>
    <source>
        <strain evidence="3 4">DSM 21223</strain>
    </source>
</reference>
<gene>
    <name evidence="3" type="ORF">EV678_0102</name>
</gene>
<feature type="chain" id="PRO_5047153256" evidence="2">
    <location>
        <begin position="25"/>
        <end position="153"/>
    </location>
</feature>
<name>A0ABY0IQL5_9RHOO</name>
<evidence type="ECO:0000256" key="2">
    <source>
        <dbReference type="SAM" id="SignalP"/>
    </source>
</evidence>
<organism evidence="3 4">
    <name type="scientific">Azospira oryzae</name>
    <dbReference type="NCBI Taxonomy" id="146939"/>
    <lineage>
        <taxon>Bacteria</taxon>
        <taxon>Pseudomonadati</taxon>
        <taxon>Pseudomonadota</taxon>
        <taxon>Betaproteobacteria</taxon>
        <taxon>Rhodocyclales</taxon>
        <taxon>Rhodocyclaceae</taxon>
        <taxon>Azospira</taxon>
    </lineage>
</organism>
<dbReference type="Proteomes" id="UP000292136">
    <property type="component" value="Unassembled WGS sequence"/>
</dbReference>
<sequence length="153" mass="17035">MLRPFLFSLLLVCSLAHGAPPAEAPVEVVAAEFGIFEEKKGDLVFTPTDVVPHVLGQRYGWVIEVKTSKRTLKVSEEYVQPRPNKGTAEEKEVARNLGLSNDKRTQVSERLLAPMDGHIYAEWSVGPNEPAGHRRLQVLVEGQVAARFEFDVK</sequence>
<accession>A0ABY0IQL5</accession>
<evidence type="ECO:0000313" key="4">
    <source>
        <dbReference type="Proteomes" id="UP000292136"/>
    </source>
</evidence>